<keyword evidence="2" id="KW-1185">Reference proteome</keyword>
<name>D6ZZU8_ANCN5</name>
<accession>D6ZZU8</accession>
<dbReference type="eggNOG" id="ENOG5030P0G">
    <property type="taxonomic scope" value="Bacteria"/>
</dbReference>
<dbReference type="RefSeq" id="WP_013164867.1">
    <property type="nucleotide sequence ID" value="NC_014217.1"/>
</dbReference>
<dbReference type="STRING" id="639283.Snov_0025"/>
<proteinExistence type="predicted"/>
<sequence>MAITYPRSLPACGARRVALELFDPVVSAASKRGLVINRTQVVDPLWRLRAETHMLRQPAEWIAWGASLGGGLRTFLASDSRYRQPLAYPNAGVPGDVAAGWDGTADVTALGSGGALSLALLPSSYQITAGDRIGLEQGSPLRRGYYMALEDVTASAGGVATVTVTPFLHTAIFTAAATARLWRPSAEFVLDPSTWPENPGALPRWSSFSFEAWQTI</sequence>
<protein>
    <submittedName>
        <fullName evidence="1">Uncharacterized protein</fullName>
    </submittedName>
</protein>
<gene>
    <name evidence="1" type="ordered locus">Snov_0025</name>
</gene>
<dbReference type="KEGG" id="sno:Snov_0025"/>
<organism evidence="1 2">
    <name type="scientific">Ancylobacter novellus (strain ATCC 8093 / DSM 506 / JCM 20403 / CCM 1077 / IAM 12100 / NBRC 12443 / NCIMB 10456)</name>
    <name type="common">Starkeya novella</name>
    <dbReference type="NCBI Taxonomy" id="639283"/>
    <lineage>
        <taxon>Bacteria</taxon>
        <taxon>Pseudomonadati</taxon>
        <taxon>Pseudomonadota</taxon>
        <taxon>Alphaproteobacteria</taxon>
        <taxon>Hyphomicrobiales</taxon>
        <taxon>Xanthobacteraceae</taxon>
        <taxon>Ancylobacter</taxon>
    </lineage>
</organism>
<dbReference type="OrthoDB" id="8265479at2"/>
<dbReference type="AlphaFoldDB" id="D6ZZU8"/>
<dbReference type="EMBL" id="CP002026">
    <property type="protein sequence ID" value="ADH87362.1"/>
    <property type="molecule type" value="Genomic_DNA"/>
</dbReference>
<dbReference type="Proteomes" id="UP000006633">
    <property type="component" value="Chromosome"/>
</dbReference>
<evidence type="ECO:0000313" key="2">
    <source>
        <dbReference type="Proteomes" id="UP000006633"/>
    </source>
</evidence>
<evidence type="ECO:0000313" key="1">
    <source>
        <dbReference type="EMBL" id="ADH87362.1"/>
    </source>
</evidence>
<reference evidence="1 2" key="1">
    <citation type="journal article" date="2012" name="Stand. Genomic Sci.">
        <title>Complete genome sequence of the facultatively chemolithoautotrophic and methylotrophic alpha Proteobacterium Starkeya novella type strain (ATCC 8093(T)).</title>
        <authorList>
            <person name="Kappler U."/>
            <person name="Davenport K."/>
            <person name="Beatson S."/>
            <person name="Lucas S."/>
            <person name="Lapidus A."/>
            <person name="Copeland A."/>
            <person name="Berry K.W."/>
            <person name="Glavina Del Rio T."/>
            <person name="Hammon N."/>
            <person name="Dalin E."/>
            <person name="Tice H."/>
            <person name="Pitluck S."/>
            <person name="Richardson P."/>
            <person name="Bruce D."/>
            <person name="Goodwin L.A."/>
            <person name="Han C."/>
            <person name="Tapia R."/>
            <person name="Detter J.C."/>
            <person name="Chang Y.J."/>
            <person name="Jeffries C.D."/>
            <person name="Land M."/>
            <person name="Hauser L."/>
            <person name="Kyrpides N.C."/>
            <person name="Goker M."/>
            <person name="Ivanova N."/>
            <person name="Klenk H.P."/>
            <person name="Woyke T."/>
        </authorList>
    </citation>
    <scope>NUCLEOTIDE SEQUENCE [LARGE SCALE GENOMIC DNA]</scope>
    <source>
        <strain evidence="2">ATCC 8093 / DSM 506 / JCM 20403 / CCM 1077 / IAM 12100 / NBRC 12443 / NCIMB 10456</strain>
    </source>
</reference>
<dbReference type="HOGENOM" id="CLU_1329688_0_0_5"/>